<keyword evidence="2" id="KW-1185">Reference proteome</keyword>
<accession>A0A2P6NAD0</accession>
<comment type="caution">
    <text evidence="1">The sequence shown here is derived from an EMBL/GenBank/DDBJ whole genome shotgun (WGS) entry which is preliminary data.</text>
</comment>
<proteinExistence type="predicted"/>
<dbReference type="AlphaFoldDB" id="A0A2P6NAD0"/>
<dbReference type="InParanoid" id="A0A2P6NAD0"/>
<sequence length="39" mass="4582">MRFDSRHLTNESEVFTIESNRLKLRTYGGREIAPGRENT</sequence>
<protein>
    <submittedName>
        <fullName evidence="1">Uncharacterized protein</fullName>
    </submittedName>
</protein>
<reference evidence="1 2" key="1">
    <citation type="journal article" date="2018" name="Genome Biol. Evol.">
        <title>Multiple Roots of Fruiting Body Formation in Amoebozoa.</title>
        <authorList>
            <person name="Hillmann F."/>
            <person name="Forbes G."/>
            <person name="Novohradska S."/>
            <person name="Ferling I."/>
            <person name="Riege K."/>
            <person name="Groth M."/>
            <person name="Westermann M."/>
            <person name="Marz M."/>
            <person name="Spaller T."/>
            <person name="Winckler T."/>
            <person name="Schaap P."/>
            <person name="Glockner G."/>
        </authorList>
    </citation>
    <scope>NUCLEOTIDE SEQUENCE [LARGE SCALE GENOMIC DNA]</scope>
    <source>
        <strain evidence="1 2">Jena</strain>
    </source>
</reference>
<gene>
    <name evidence="1" type="ORF">PROFUN_11359</name>
</gene>
<dbReference type="Proteomes" id="UP000241769">
    <property type="component" value="Unassembled WGS sequence"/>
</dbReference>
<organism evidence="1 2">
    <name type="scientific">Planoprotostelium fungivorum</name>
    <dbReference type="NCBI Taxonomy" id="1890364"/>
    <lineage>
        <taxon>Eukaryota</taxon>
        <taxon>Amoebozoa</taxon>
        <taxon>Evosea</taxon>
        <taxon>Variosea</taxon>
        <taxon>Cavosteliida</taxon>
        <taxon>Cavosteliaceae</taxon>
        <taxon>Planoprotostelium</taxon>
    </lineage>
</organism>
<dbReference type="EMBL" id="MDYQ01000135">
    <property type="protein sequence ID" value="PRP80918.1"/>
    <property type="molecule type" value="Genomic_DNA"/>
</dbReference>
<evidence type="ECO:0000313" key="2">
    <source>
        <dbReference type="Proteomes" id="UP000241769"/>
    </source>
</evidence>
<evidence type="ECO:0000313" key="1">
    <source>
        <dbReference type="EMBL" id="PRP80918.1"/>
    </source>
</evidence>
<name>A0A2P6NAD0_9EUKA</name>